<comment type="cofactor">
    <cofactor evidence="1">
        <name>[4Fe-4S] cluster</name>
        <dbReference type="ChEBI" id="CHEBI:49883"/>
    </cofactor>
</comment>
<dbReference type="GO" id="GO:0046872">
    <property type="term" value="F:metal ion binding"/>
    <property type="evidence" value="ECO:0007669"/>
    <property type="project" value="UniProtKB-KW"/>
</dbReference>
<reference evidence="8" key="2">
    <citation type="submission" date="2021-04" db="EMBL/GenBank/DDBJ databases">
        <authorList>
            <person name="Gilroy R."/>
        </authorList>
    </citation>
    <scope>NUCLEOTIDE SEQUENCE</scope>
    <source>
        <strain evidence="8">ChiSxjej5B17-1746</strain>
    </source>
</reference>
<evidence type="ECO:0000256" key="6">
    <source>
        <dbReference type="ARBA" id="ARBA00023014"/>
    </source>
</evidence>
<dbReference type="PROSITE" id="PS51918">
    <property type="entry name" value="RADICAL_SAM"/>
    <property type="match status" value="1"/>
</dbReference>
<dbReference type="InterPro" id="IPR034391">
    <property type="entry name" value="AdoMet-like_SPASM_containing"/>
</dbReference>
<dbReference type="EMBL" id="DXGI01000072">
    <property type="protein sequence ID" value="HIW77884.1"/>
    <property type="molecule type" value="Genomic_DNA"/>
</dbReference>
<keyword evidence="6" id="KW-0411">Iron-sulfur</keyword>
<evidence type="ECO:0000259" key="7">
    <source>
        <dbReference type="PROSITE" id="PS51918"/>
    </source>
</evidence>
<reference evidence="8" key="1">
    <citation type="journal article" date="2021" name="PeerJ">
        <title>Extensive microbial diversity within the chicken gut microbiome revealed by metagenomics and culture.</title>
        <authorList>
            <person name="Gilroy R."/>
            <person name="Ravi A."/>
            <person name="Getino M."/>
            <person name="Pursley I."/>
            <person name="Horton D.L."/>
            <person name="Alikhan N.F."/>
            <person name="Baker D."/>
            <person name="Gharbi K."/>
            <person name="Hall N."/>
            <person name="Watson M."/>
            <person name="Adriaenssens E.M."/>
            <person name="Foster-Nyarko E."/>
            <person name="Jarju S."/>
            <person name="Secka A."/>
            <person name="Antonio M."/>
            <person name="Oren A."/>
            <person name="Chaudhuri R.R."/>
            <person name="La Ragione R."/>
            <person name="Hildebrand F."/>
            <person name="Pallen M.J."/>
        </authorList>
    </citation>
    <scope>NUCLEOTIDE SEQUENCE</scope>
    <source>
        <strain evidence="8">ChiSxjej5B17-1746</strain>
    </source>
</reference>
<dbReference type="InterPro" id="IPR013785">
    <property type="entry name" value="Aldolase_TIM"/>
</dbReference>
<dbReference type="SFLD" id="SFLDG01067">
    <property type="entry name" value="SPASM/twitch_domain_containing"/>
    <property type="match status" value="1"/>
</dbReference>
<protein>
    <submittedName>
        <fullName evidence="8">Radical SAM protein</fullName>
    </submittedName>
</protein>
<dbReference type="AlphaFoldDB" id="A0A9D1QYB7"/>
<dbReference type="SUPFAM" id="SSF102114">
    <property type="entry name" value="Radical SAM enzymes"/>
    <property type="match status" value="1"/>
</dbReference>
<keyword evidence="4" id="KW-0479">Metal-binding</keyword>
<proteinExistence type="predicted"/>
<feature type="domain" description="Radical SAM core" evidence="7">
    <location>
        <begin position="35"/>
        <end position="261"/>
    </location>
</feature>
<sequence length="366" mass="40143">MCSKIDGKAPGADPLRDPRFKEPSVWRMLQESLFCKPRALDCIQVEVTSVCPGRCTYCPHTTQASVWRSRHMEAETFARLWPLMRESGRVHLQGWGEPFLHPRFMDFVALARRAGCRVSTTTAGLRMDEALARRIVDSGIDIVAFSLVGTDEAGNAPREGVPFGRVCEAIRTLQRVRKARMGVHLELHLAYLLLASRLESAEGLPDLMDELDVHAAVISTLDYVAAPGMEAEGFAPHETEKLAAARAVLSRVAAEAARRGRSVYYDLPAPRSGAAGGVLPCRENAARTLYVDAEGRLSPCIYVNLPVDPLDPAAPETVNRRVFGSAYDDPLAVWESAPFRAFRAALESGEPDAPCRTCPKRFENGG</sequence>
<organism evidence="8 9">
    <name type="scientific">Candidatus Bilophila faecipullorum</name>
    <dbReference type="NCBI Taxonomy" id="2838482"/>
    <lineage>
        <taxon>Bacteria</taxon>
        <taxon>Pseudomonadati</taxon>
        <taxon>Thermodesulfobacteriota</taxon>
        <taxon>Desulfovibrionia</taxon>
        <taxon>Desulfovibrionales</taxon>
        <taxon>Desulfovibrionaceae</taxon>
        <taxon>Bilophila</taxon>
    </lineage>
</organism>
<evidence type="ECO:0000256" key="4">
    <source>
        <dbReference type="ARBA" id="ARBA00022723"/>
    </source>
</evidence>
<accession>A0A9D1QYB7</accession>
<dbReference type="GO" id="GO:0051536">
    <property type="term" value="F:iron-sulfur cluster binding"/>
    <property type="evidence" value="ECO:0007669"/>
    <property type="project" value="UniProtKB-KW"/>
</dbReference>
<dbReference type="InterPro" id="IPR058240">
    <property type="entry name" value="rSAM_sf"/>
</dbReference>
<dbReference type="SFLD" id="SFLDG01387">
    <property type="entry name" value="BtrN-like_SPASM_domain_contain"/>
    <property type="match status" value="1"/>
</dbReference>
<dbReference type="Pfam" id="PF04055">
    <property type="entry name" value="Radical_SAM"/>
    <property type="match status" value="1"/>
</dbReference>
<keyword evidence="5" id="KW-0408">Iron</keyword>
<dbReference type="Gene3D" id="3.20.20.70">
    <property type="entry name" value="Aldolase class I"/>
    <property type="match status" value="1"/>
</dbReference>
<evidence type="ECO:0000313" key="8">
    <source>
        <dbReference type="EMBL" id="HIW77884.1"/>
    </source>
</evidence>
<dbReference type="InterPro" id="IPR050377">
    <property type="entry name" value="Radical_SAM_PqqE_MftC-like"/>
</dbReference>
<dbReference type="CDD" id="cd01335">
    <property type="entry name" value="Radical_SAM"/>
    <property type="match status" value="1"/>
</dbReference>
<dbReference type="InterPro" id="IPR023885">
    <property type="entry name" value="4Fe4S-binding_SPASM_dom"/>
</dbReference>
<evidence type="ECO:0000256" key="2">
    <source>
        <dbReference type="ARBA" id="ARBA00022485"/>
    </source>
</evidence>
<dbReference type="Proteomes" id="UP000824264">
    <property type="component" value="Unassembled WGS sequence"/>
</dbReference>
<dbReference type="GO" id="GO:0003824">
    <property type="term" value="F:catalytic activity"/>
    <property type="evidence" value="ECO:0007669"/>
    <property type="project" value="InterPro"/>
</dbReference>
<dbReference type="PANTHER" id="PTHR11228">
    <property type="entry name" value="RADICAL SAM DOMAIN PROTEIN"/>
    <property type="match status" value="1"/>
</dbReference>
<keyword evidence="2" id="KW-0004">4Fe-4S</keyword>
<evidence type="ECO:0000256" key="1">
    <source>
        <dbReference type="ARBA" id="ARBA00001966"/>
    </source>
</evidence>
<gene>
    <name evidence="8" type="ORF">H9874_01895</name>
</gene>
<evidence type="ECO:0000256" key="3">
    <source>
        <dbReference type="ARBA" id="ARBA00022691"/>
    </source>
</evidence>
<dbReference type="SFLD" id="SFLDS00029">
    <property type="entry name" value="Radical_SAM"/>
    <property type="match status" value="1"/>
</dbReference>
<dbReference type="Pfam" id="PF13186">
    <property type="entry name" value="SPASM"/>
    <property type="match status" value="1"/>
</dbReference>
<keyword evidence="3" id="KW-0949">S-adenosyl-L-methionine</keyword>
<name>A0A9D1QYB7_9BACT</name>
<comment type="caution">
    <text evidence="8">The sequence shown here is derived from an EMBL/GenBank/DDBJ whole genome shotgun (WGS) entry which is preliminary data.</text>
</comment>
<dbReference type="PANTHER" id="PTHR11228:SF7">
    <property type="entry name" value="PQQA PEPTIDE CYCLASE"/>
    <property type="match status" value="1"/>
</dbReference>
<evidence type="ECO:0000313" key="9">
    <source>
        <dbReference type="Proteomes" id="UP000824264"/>
    </source>
</evidence>
<evidence type="ECO:0000256" key="5">
    <source>
        <dbReference type="ARBA" id="ARBA00023004"/>
    </source>
</evidence>
<dbReference type="InterPro" id="IPR007197">
    <property type="entry name" value="rSAM"/>
</dbReference>